<dbReference type="EMBL" id="UINC01124993">
    <property type="protein sequence ID" value="SVD02516.1"/>
    <property type="molecule type" value="Genomic_DNA"/>
</dbReference>
<accession>A0A382RXW6</accession>
<proteinExistence type="predicted"/>
<evidence type="ECO:0000313" key="1">
    <source>
        <dbReference type="EMBL" id="SVD02516.1"/>
    </source>
</evidence>
<reference evidence="1" key="1">
    <citation type="submission" date="2018-05" db="EMBL/GenBank/DDBJ databases">
        <authorList>
            <person name="Lanie J.A."/>
            <person name="Ng W.-L."/>
            <person name="Kazmierczak K.M."/>
            <person name="Andrzejewski T.M."/>
            <person name="Davidsen T.M."/>
            <person name="Wayne K.J."/>
            <person name="Tettelin H."/>
            <person name="Glass J.I."/>
            <person name="Rusch D."/>
            <person name="Podicherti R."/>
            <person name="Tsui H.-C.T."/>
            <person name="Winkler M.E."/>
        </authorList>
    </citation>
    <scope>NUCLEOTIDE SEQUENCE</scope>
</reference>
<dbReference type="AlphaFoldDB" id="A0A382RXW6"/>
<name>A0A382RXW6_9ZZZZ</name>
<protein>
    <submittedName>
        <fullName evidence="1">Uncharacterized protein</fullName>
    </submittedName>
</protein>
<gene>
    <name evidence="1" type="ORF">METZ01_LOCUS355370</name>
</gene>
<organism evidence="1">
    <name type="scientific">marine metagenome</name>
    <dbReference type="NCBI Taxonomy" id="408172"/>
    <lineage>
        <taxon>unclassified sequences</taxon>
        <taxon>metagenomes</taxon>
        <taxon>ecological metagenomes</taxon>
    </lineage>
</organism>
<feature type="non-terminal residue" evidence="1">
    <location>
        <position position="1"/>
    </location>
</feature>
<sequence>VSRLRLSASRASDMFYGATYFE</sequence>